<reference evidence="3" key="1">
    <citation type="journal article" date="2019" name="Int. J. Syst. Evol. Microbiol.">
        <title>The Global Catalogue of Microorganisms (GCM) 10K type strain sequencing project: providing services to taxonomists for standard genome sequencing and annotation.</title>
        <authorList>
            <consortium name="The Broad Institute Genomics Platform"/>
            <consortium name="The Broad Institute Genome Sequencing Center for Infectious Disease"/>
            <person name="Wu L."/>
            <person name="Ma J."/>
        </authorList>
    </citation>
    <scope>NUCLEOTIDE SEQUENCE [LARGE SCALE GENOMIC DNA]</scope>
    <source>
        <strain evidence="3">CGMCC 4.7455</strain>
    </source>
</reference>
<evidence type="ECO:0000313" key="2">
    <source>
        <dbReference type="EMBL" id="MFD1828841.1"/>
    </source>
</evidence>
<feature type="region of interest" description="Disordered" evidence="1">
    <location>
        <begin position="251"/>
        <end position="272"/>
    </location>
</feature>
<evidence type="ECO:0000256" key="1">
    <source>
        <dbReference type="SAM" id="MobiDB-lite"/>
    </source>
</evidence>
<sequence length="306" mass="31674">MSWVSGGRQTMVVERGRSSGAAAVGAVCAGLVLATLAATGCSGLGTVAAADPSEAEARAAVREAAGALARAGTSRVRTTVEMNSGGTRITIRGTGAFDYGRCTGRLRVVLPREATGEDERRPIVELVTPGALYMRNRGAGVPDGKWVRVDTAALPDGNLVTGGATDPVSAAELLRGARSVSFLGEERFRGETVLHYRGTVDLAAAARSADRRWREQLASAADGLSGRTVAFDAYVDERGRLRKVRHRFVFPPAAGAPGGTPGAPGSGHRGGEVSVVSTTVLHGFGTPVEVELPEPEDIYTGRVAVP</sequence>
<evidence type="ECO:0008006" key="4">
    <source>
        <dbReference type="Google" id="ProtNLM"/>
    </source>
</evidence>
<dbReference type="SUPFAM" id="SSF89392">
    <property type="entry name" value="Prokaryotic lipoproteins and lipoprotein localization factors"/>
    <property type="match status" value="1"/>
</dbReference>
<keyword evidence="3" id="KW-1185">Reference proteome</keyword>
<organism evidence="2 3">
    <name type="scientific">Streptomyces desertarenae</name>
    <dbReference type="NCBI Taxonomy" id="2666184"/>
    <lineage>
        <taxon>Bacteria</taxon>
        <taxon>Bacillati</taxon>
        <taxon>Actinomycetota</taxon>
        <taxon>Actinomycetes</taxon>
        <taxon>Kitasatosporales</taxon>
        <taxon>Streptomycetaceae</taxon>
        <taxon>Streptomyces</taxon>
    </lineage>
</organism>
<name>A0ABW4PHT6_9ACTN</name>
<dbReference type="Gene3D" id="2.50.20.20">
    <property type="match status" value="1"/>
</dbReference>
<accession>A0ABW4PHT6</accession>
<dbReference type="Proteomes" id="UP001597365">
    <property type="component" value="Unassembled WGS sequence"/>
</dbReference>
<dbReference type="InterPro" id="IPR029046">
    <property type="entry name" value="LolA/LolB/LppX"/>
</dbReference>
<dbReference type="RefSeq" id="WP_380896696.1">
    <property type="nucleotide sequence ID" value="NZ_JBHUFU010000001.1"/>
</dbReference>
<protein>
    <recommendedName>
        <fullName evidence="4">Lipoprotein</fullName>
    </recommendedName>
</protein>
<feature type="compositionally biased region" description="Gly residues" evidence="1">
    <location>
        <begin position="256"/>
        <end position="268"/>
    </location>
</feature>
<gene>
    <name evidence="2" type="ORF">ACFSJS_04070</name>
</gene>
<comment type="caution">
    <text evidence="2">The sequence shown here is derived from an EMBL/GenBank/DDBJ whole genome shotgun (WGS) entry which is preliminary data.</text>
</comment>
<proteinExistence type="predicted"/>
<dbReference type="EMBL" id="JBHUFU010000001">
    <property type="protein sequence ID" value="MFD1828841.1"/>
    <property type="molecule type" value="Genomic_DNA"/>
</dbReference>
<evidence type="ECO:0000313" key="3">
    <source>
        <dbReference type="Proteomes" id="UP001597365"/>
    </source>
</evidence>